<evidence type="ECO:0000313" key="3">
    <source>
        <dbReference type="EMBL" id="GFN75891.1"/>
    </source>
</evidence>
<evidence type="ECO:0000313" key="4">
    <source>
        <dbReference type="Proteomes" id="UP000735302"/>
    </source>
</evidence>
<accession>A0AAV3Y192</accession>
<dbReference type="AlphaFoldDB" id="A0AAV3Y192"/>
<keyword evidence="2" id="KW-0732">Signal</keyword>
<dbReference type="EMBL" id="BLXT01000300">
    <property type="protein sequence ID" value="GFN75891.1"/>
    <property type="molecule type" value="Genomic_DNA"/>
</dbReference>
<proteinExistence type="predicted"/>
<sequence>MVWFVVLCVVSSQQGDLRLSGPSPGHRDGNGARARDRGVPADFMQIRFPLCHRRPPWSREAKKKKKKNMKRQNEGGEEKEQQQQKEKNEKEDD</sequence>
<feature type="compositionally biased region" description="Basic and acidic residues" evidence="1">
    <location>
        <begin position="71"/>
        <end position="93"/>
    </location>
</feature>
<name>A0AAV3Y192_9GAST</name>
<comment type="caution">
    <text evidence="3">The sequence shown here is derived from an EMBL/GenBank/DDBJ whole genome shotgun (WGS) entry which is preliminary data.</text>
</comment>
<dbReference type="Proteomes" id="UP000735302">
    <property type="component" value="Unassembled WGS sequence"/>
</dbReference>
<evidence type="ECO:0008006" key="5">
    <source>
        <dbReference type="Google" id="ProtNLM"/>
    </source>
</evidence>
<feature type="chain" id="PRO_5043562360" description="Secreted protein" evidence="2">
    <location>
        <begin position="16"/>
        <end position="93"/>
    </location>
</feature>
<feature type="region of interest" description="Disordered" evidence="1">
    <location>
        <begin position="13"/>
        <end position="93"/>
    </location>
</feature>
<evidence type="ECO:0000256" key="2">
    <source>
        <dbReference type="SAM" id="SignalP"/>
    </source>
</evidence>
<feature type="compositionally biased region" description="Basic and acidic residues" evidence="1">
    <location>
        <begin position="25"/>
        <end position="39"/>
    </location>
</feature>
<keyword evidence="4" id="KW-1185">Reference proteome</keyword>
<feature type="signal peptide" evidence="2">
    <location>
        <begin position="1"/>
        <end position="15"/>
    </location>
</feature>
<evidence type="ECO:0000256" key="1">
    <source>
        <dbReference type="SAM" id="MobiDB-lite"/>
    </source>
</evidence>
<gene>
    <name evidence="3" type="ORF">PoB_000239700</name>
</gene>
<protein>
    <recommendedName>
        <fullName evidence="5">Secreted protein</fullName>
    </recommendedName>
</protein>
<organism evidence="3 4">
    <name type="scientific">Plakobranchus ocellatus</name>
    <dbReference type="NCBI Taxonomy" id="259542"/>
    <lineage>
        <taxon>Eukaryota</taxon>
        <taxon>Metazoa</taxon>
        <taxon>Spiralia</taxon>
        <taxon>Lophotrochozoa</taxon>
        <taxon>Mollusca</taxon>
        <taxon>Gastropoda</taxon>
        <taxon>Heterobranchia</taxon>
        <taxon>Euthyneura</taxon>
        <taxon>Panpulmonata</taxon>
        <taxon>Sacoglossa</taxon>
        <taxon>Placobranchoidea</taxon>
        <taxon>Plakobranchidae</taxon>
        <taxon>Plakobranchus</taxon>
    </lineage>
</organism>
<feature type="compositionally biased region" description="Basic residues" evidence="1">
    <location>
        <begin position="50"/>
        <end position="70"/>
    </location>
</feature>
<reference evidence="3 4" key="1">
    <citation type="journal article" date="2021" name="Elife">
        <title>Chloroplast acquisition without the gene transfer in kleptoplastic sea slugs, Plakobranchus ocellatus.</title>
        <authorList>
            <person name="Maeda T."/>
            <person name="Takahashi S."/>
            <person name="Yoshida T."/>
            <person name="Shimamura S."/>
            <person name="Takaki Y."/>
            <person name="Nagai Y."/>
            <person name="Toyoda A."/>
            <person name="Suzuki Y."/>
            <person name="Arimoto A."/>
            <person name="Ishii H."/>
            <person name="Satoh N."/>
            <person name="Nishiyama T."/>
            <person name="Hasebe M."/>
            <person name="Maruyama T."/>
            <person name="Minagawa J."/>
            <person name="Obokata J."/>
            <person name="Shigenobu S."/>
        </authorList>
    </citation>
    <scope>NUCLEOTIDE SEQUENCE [LARGE SCALE GENOMIC DNA]</scope>
</reference>